<dbReference type="Pfam" id="PF13350">
    <property type="entry name" value="Y_phosphatase3"/>
    <property type="match status" value="1"/>
</dbReference>
<feature type="region of interest" description="Disordered" evidence="1">
    <location>
        <begin position="60"/>
        <end position="89"/>
    </location>
</feature>
<evidence type="ECO:0000256" key="1">
    <source>
        <dbReference type="SAM" id="MobiDB-lite"/>
    </source>
</evidence>
<dbReference type="SUPFAM" id="SSF52799">
    <property type="entry name" value="(Phosphotyrosine protein) phosphatases II"/>
    <property type="match status" value="1"/>
</dbReference>
<dbReference type="InterPro" id="IPR000387">
    <property type="entry name" value="Tyr_Pase_dom"/>
</dbReference>
<evidence type="ECO:0000313" key="4">
    <source>
        <dbReference type="Proteomes" id="UP001302676"/>
    </source>
</evidence>
<gene>
    <name evidence="3" type="ORF">C8A04DRAFT_36820</name>
</gene>
<dbReference type="PROSITE" id="PS50056">
    <property type="entry name" value="TYR_PHOSPHATASE_2"/>
    <property type="match status" value="1"/>
</dbReference>
<dbReference type="EMBL" id="MU853579">
    <property type="protein sequence ID" value="KAK4144162.1"/>
    <property type="molecule type" value="Genomic_DNA"/>
</dbReference>
<proteinExistence type="predicted"/>
<feature type="compositionally biased region" description="Polar residues" evidence="1">
    <location>
        <begin position="80"/>
        <end position="89"/>
    </location>
</feature>
<evidence type="ECO:0000313" key="3">
    <source>
        <dbReference type="EMBL" id="KAK4144162.1"/>
    </source>
</evidence>
<organism evidence="3 4">
    <name type="scientific">Dichotomopilus funicola</name>
    <dbReference type="NCBI Taxonomy" id="1934379"/>
    <lineage>
        <taxon>Eukaryota</taxon>
        <taxon>Fungi</taxon>
        <taxon>Dikarya</taxon>
        <taxon>Ascomycota</taxon>
        <taxon>Pezizomycotina</taxon>
        <taxon>Sordariomycetes</taxon>
        <taxon>Sordariomycetidae</taxon>
        <taxon>Sordariales</taxon>
        <taxon>Chaetomiaceae</taxon>
        <taxon>Dichotomopilus</taxon>
    </lineage>
</organism>
<sequence>MDAPALLALAQTDGTLPLPPTSTPLATILSSPPFIHVPFSFNSRDLGLVPGSPIRPGLFFRTAGFSAPKPKPNPDPDQNTSSEAPFTTSTLRNALGGRVRYLVDLRTEGERVRRPDPDGDDGDDGVTAIWEPTAEGAPNAVDFALFAEGDGEKGFVEMYLGVLKYYAATIRRVLEAVRDGKGEEGVVFHCTAGRDRTGVVAGLLLSLAGASADTVALDYVLSRIGIEPAREMLEAALTGGRLGDAPSVEARHAGLKNLSNLRVRTWAAFVKALEAEHGGFEGYVKGALGFSDDDVRLIRRNLVGGSRG</sequence>
<accession>A0AAN6V3K3</accession>
<dbReference type="Gene3D" id="3.90.190.10">
    <property type="entry name" value="Protein tyrosine phosphatase superfamily"/>
    <property type="match status" value="1"/>
</dbReference>
<dbReference type="InterPro" id="IPR016130">
    <property type="entry name" value="Tyr_Pase_AS"/>
</dbReference>
<dbReference type="InterPro" id="IPR029021">
    <property type="entry name" value="Prot-tyrosine_phosphatase-like"/>
</dbReference>
<dbReference type="InterPro" id="IPR026893">
    <property type="entry name" value="Tyr/Ser_Pase_IphP-type"/>
</dbReference>
<reference evidence="3" key="2">
    <citation type="submission" date="2023-05" db="EMBL/GenBank/DDBJ databases">
        <authorList>
            <consortium name="Lawrence Berkeley National Laboratory"/>
            <person name="Steindorff A."/>
            <person name="Hensen N."/>
            <person name="Bonometti L."/>
            <person name="Westerberg I."/>
            <person name="Brannstrom I.O."/>
            <person name="Guillou S."/>
            <person name="Cros-Aarteil S."/>
            <person name="Calhoun S."/>
            <person name="Haridas S."/>
            <person name="Kuo A."/>
            <person name="Mondo S."/>
            <person name="Pangilinan J."/>
            <person name="Riley R."/>
            <person name="Labutti K."/>
            <person name="Andreopoulos B."/>
            <person name="Lipzen A."/>
            <person name="Chen C."/>
            <person name="Yanf M."/>
            <person name="Daum C."/>
            <person name="Ng V."/>
            <person name="Clum A."/>
            <person name="Ohm R."/>
            <person name="Martin F."/>
            <person name="Silar P."/>
            <person name="Natvig D."/>
            <person name="Lalanne C."/>
            <person name="Gautier V."/>
            <person name="Ament-Velasquez S.L."/>
            <person name="Kruys A."/>
            <person name="Hutchinson M.I."/>
            <person name="Powell A.J."/>
            <person name="Barry K."/>
            <person name="Miller A.N."/>
            <person name="Grigoriev I.V."/>
            <person name="Debuchy R."/>
            <person name="Gladieux P."/>
            <person name="Thoren M.H."/>
            <person name="Johannesson H."/>
        </authorList>
    </citation>
    <scope>NUCLEOTIDE SEQUENCE</scope>
    <source>
        <strain evidence="3">CBS 141.50</strain>
    </source>
</reference>
<dbReference type="Proteomes" id="UP001302676">
    <property type="component" value="Unassembled WGS sequence"/>
</dbReference>
<protein>
    <submittedName>
        <fullName evidence="3">Protein-tyrosine phosphatase-like protein</fullName>
    </submittedName>
</protein>
<dbReference type="AlphaFoldDB" id="A0AAN6V3K3"/>
<feature type="domain" description="Tyrosine specific protein phosphatases" evidence="2">
    <location>
        <begin position="164"/>
        <end position="234"/>
    </location>
</feature>
<keyword evidence="4" id="KW-1185">Reference proteome</keyword>
<comment type="caution">
    <text evidence="3">The sequence shown here is derived from an EMBL/GenBank/DDBJ whole genome shotgun (WGS) entry which is preliminary data.</text>
</comment>
<dbReference type="RefSeq" id="XP_062637533.1">
    <property type="nucleotide sequence ID" value="XM_062783663.1"/>
</dbReference>
<evidence type="ECO:0000259" key="2">
    <source>
        <dbReference type="PROSITE" id="PS50056"/>
    </source>
</evidence>
<dbReference type="PROSITE" id="PS00383">
    <property type="entry name" value="TYR_PHOSPHATASE_1"/>
    <property type="match status" value="1"/>
</dbReference>
<reference evidence="3" key="1">
    <citation type="journal article" date="2023" name="Mol. Phylogenet. Evol.">
        <title>Genome-scale phylogeny and comparative genomics of the fungal order Sordariales.</title>
        <authorList>
            <person name="Hensen N."/>
            <person name="Bonometti L."/>
            <person name="Westerberg I."/>
            <person name="Brannstrom I.O."/>
            <person name="Guillou S."/>
            <person name="Cros-Aarteil S."/>
            <person name="Calhoun S."/>
            <person name="Haridas S."/>
            <person name="Kuo A."/>
            <person name="Mondo S."/>
            <person name="Pangilinan J."/>
            <person name="Riley R."/>
            <person name="LaButti K."/>
            <person name="Andreopoulos B."/>
            <person name="Lipzen A."/>
            <person name="Chen C."/>
            <person name="Yan M."/>
            <person name="Daum C."/>
            <person name="Ng V."/>
            <person name="Clum A."/>
            <person name="Steindorff A."/>
            <person name="Ohm R.A."/>
            <person name="Martin F."/>
            <person name="Silar P."/>
            <person name="Natvig D.O."/>
            <person name="Lalanne C."/>
            <person name="Gautier V."/>
            <person name="Ament-Velasquez S.L."/>
            <person name="Kruys A."/>
            <person name="Hutchinson M.I."/>
            <person name="Powell A.J."/>
            <person name="Barry K."/>
            <person name="Miller A.N."/>
            <person name="Grigoriev I.V."/>
            <person name="Debuchy R."/>
            <person name="Gladieux P."/>
            <person name="Hiltunen Thoren M."/>
            <person name="Johannesson H."/>
        </authorList>
    </citation>
    <scope>NUCLEOTIDE SEQUENCE</scope>
    <source>
        <strain evidence="3">CBS 141.50</strain>
    </source>
</reference>
<dbReference type="GeneID" id="87820276"/>
<dbReference type="GO" id="GO:0004721">
    <property type="term" value="F:phosphoprotein phosphatase activity"/>
    <property type="evidence" value="ECO:0007669"/>
    <property type="project" value="InterPro"/>
</dbReference>
<name>A0AAN6V3K3_9PEZI</name>